<gene>
    <name evidence="12" type="primary">PLEST011241</name>
    <name evidence="12" type="ORF">PLESTB_000664100</name>
</gene>
<evidence type="ECO:0000256" key="9">
    <source>
        <dbReference type="PROSITE-ProRule" id="PRU00282"/>
    </source>
</evidence>
<evidence type="ECO:0000256" key="11">
    <source>
        <dbReference type="SAM" id="Phobius"/>
    </source>
</evidence>
<keyword evidence="13" id="KW-1185">Reference proteome</keyword>
<dbReference type="PANTHER" id="PTHR45624:SF12">
    <property type="entry name" value="MITOCHONDRIAL ORNITHINE TRANSPORTER 1"/>
    <property type="match status" value="1"/>
</dbReference>
<dbReference type="EMBL" id="BRXU01000006">
    <property type="protein sequence ID" value="GLC52751.1"/>
    <property type="molecule type" value="Genomic_DNA"/>
</dbReference>
<dbReference type="GO" id="GO:0031966">
    <property type="term" value="C:mitochondrial membrane"/>
    <property type="evidence" value="ECO:0007669"/>
    <property type="project" value="UniProtKB-SubCell"/>
</dbReference>
<keyword evidence="4 9" id="KW-0812">Transmembrane</keyword>
<dbReference type="InterPro" id="IPR050567">
    <property type="entry name" value="Mitochondrial_Carrier"/>
</dbReference>
<dbReference type="InterPro" id="IPR023395">
    <property type="entry name" value="MCP_dom_sf"/>
</dbReference>
<keyword evidence="8 9" id="KW-0472">Membrane</keyword>
<feature type="transmembrane region" description="Helical" evidence="11">
    <location>
        <begin position="104"/>
        <end position="129"/>
    </location>
</feature>
<proteinExistence type="inferred from homology"/>
<evidence type="ECO:0000256" key="1">
    <source>
        <dbReference type="ARBA" id="ARBA00004225"/>
    </source>
</evidence>
<evidence type="ECO:0000256" key="6">
    <source>
        <dbReference type="ARBA" id="ARBA00022989"/>
    </source>
</evidence>
<comment type="subcellular location">
    <subcellularLocation>
        <location evidence="1">Mitochondrion membrane</location>
        <topology evidence="1">Multi-pass membrane protein</topology>
    </subcellularLocation>
</comment>
<protein>
    <submittedName>
        <fullName evidence="12">Uncharacterized protein</fullName>
    </submittedName>
</protein>
<evidence type="ECO:0000313" key="12">
    <source>
        <dbReference type="EMBL" id="GLC52751.1"/>
    </source>
</evidence>
<comment type="similarity">
    <text evidence="2 10">Belongs to the mitochondrial carrier (TC 2.A.29) family.</text>
</comment>
<dbReference type="PANTHER" id="PTHR45624">
    <property type="entry name" value="MITOCHONDRIAL BASIC AMINO ACIDS TRANSPORTER-RELATED"/>
    <property type="match status" value="1"/>
</dbReference>
<dbReference type="AlphaFoldDB" id="A0A9W6BIB8"/>
<organism evidence="12 13">
    <name type="scientific">Pleodorina starrii</name>
    <dbReference type="NCBI Taxonomy" id="330485"/>
    <lineage>
        <taxon>Eukaryota</taxon>
        <taxon>Viridiplantae</taxon>
        <taxon>Chlorophyta</taxon>
        <taxon>core chlorophytes</taxon>
        <taxon>Chlorophyceae</taxon>
        <taxon>CS clade</taxon>
        <taxon>Chlamydomonadales</taxon>
        <taxon>Volvocaceae</taxon>
        <taxon>Pleodorina</taxon>
    </lineage>
</organism>
<keyword evidence="7" id="KW-0496">Mitochondrion</keyword>
<reference evidence="12 13" key="1">
    <citation type="journal article" date="2023" name="Commun. Biol.">
        <title>Reorganization of the ancestral sex-determining regions during the evolution of trioecy in Pleodorina starrii.</title>
        <authorList>
            <person name="Takahashi K."/>
            <person name="Suzuki S."/>
            <person name="Kawai-Toyooka H."/>
            <person name="Yamamoto K."/>
            <person name="Hamaji T."/>
            <person name="Ootsuki R."/>
            <person name="Yamaguchi H."/>
            <person name="Kawachi M."/>
            <person name="Higashiyama T."/>
            <person name="Nozaki H."/>
        </authorList>
    </citation>
    <scope>NUCLEOTIDE SEQUENCE [LARGE SCALE GENOMIC DNA]</scope>
    <source>
        <strain evidence="12 13">NIES-4479</strain>
    </source>
</reference>
<dbReference type="GO" id="GO:1990575">
    <property type="term" value="P:mitochondrial L-ornithine transmembrane transport"/>
    <property type="evidence" value="ECO:0007669"/>
    <property type="project" value="TreeGrafter"/>
</dbReference>
<accession>A0A9W6BIB8</accession>
<keyword evidence="6 11" id="KW-1133">Transmembrane helix</keyword>
<sequence length="381" mass="41336">MSQARSFLAMGGQDAITTNPDIINDTLSQVEHTPHIHKHILDIIPGISGGVARVIIGQPFDTIKTRLQVLGQGTMLATQLPASEVYRDSLDCARKMLRFEGPLSFYKGTLAPLFGNMVLLGIHFPVFAYVRRQLEGDEHYTNFSYTNTLASGAVAGTAGALVSTPVELVRTKLQMQRRAALAGVAASAPAAPAELYRGSVDCFKQVLSKYGIRGLYRGFTSTLLRDMQGYAWFFLGYEATVHYFLQNAGPGVHSKADLTYLQVMAAGVVAGFGLWGSMFPIDTVKSKLQADSLARPQYHGTLDCLSKVVRVEGYRGLWRGFSATLYRGIPVNAGIFLAVEGTRQGIKWYEENVEHVYGGVVGPVDSLLSDAVASASSCRAQ</sequence>
<evidence type="ECO:0000256" key="7">
    <source>
        <dbReference type="ARBA" id="ARBA00023128"/>
    </source>
</evidence>
<dbReference type="Gene3D" id="1.50.40.10">
    <property type="entry name" value="Mitochondrial carrier domain"/>
    <property type="match status" value="1"/>
</dbReference>
<evidence type="ECO:0000313" key="13">
    <source>
        <dbReference type="Proteomes" id="UP001165080"/>
    </source>
</evidence>
<comment type="caution">
    <text evidence="12">The sequence shown here is derived from an EMBL/GenBank/DDBJ whole genome shotgun (WGS) entry which is preliminary data.</text>
</comment>
<name>A0A9W6BIB8_9CHLO</name>
<dbReference type="PROSITE" id="PS50920">
    <property type="entry name" value="SOLCAR"/>
    <property type="match status" value="3"/>
</dbReference>
<dbReference type="Pfam" id="PF00153">
    <property type="entry name" value="Mito_carr"/>
    <property type="match status" value="3"/>
</dbReference>
<evidence type="ECO:0000256" key="8">
    <source>
        <dbReference type="ARBA" id="ARBA00023136"/>
    </source>
</evidence>
<evidence type="ECO:0000256" key="3">
    <source>
        <dbReference type="ARBA" id="ARBA00022448"/>
    </source>
</evidence>
<evidence type="ECO:0000256" key="5">
    <source>
        <dbReference type="ARBA" id="ARBA00022737"/>
    </source>
</evidence>
<keyword evidence="3 10" id="KW-0813">Transport</keyword>
<feature type="repeat" description="Solcar" evidence="9">
    <location>
        <begin position="143"/>
        <end position="243"/>
    </location>
</feature>
<feature type="repeat" description="Solcar" evidence="9">
    <location>
        <begin position="37"/>
        <end position="133"/>
    </location>
</feature>
<dbReference type="GO" id="GO:0000064">
    <property type="term" value="F:L-ornithine transmembrane transporter activity"/>
    <property type="evidence" value="ECO:0007669"/>
    <property type="project" value="TreeGrafter"/>
</dbReference>
<dbReference type="SUPFAM" id="SSF103506">
    <property type="entry name" value="Mitochondrial carrier"/>
    <property type="match status" value="1"/>
</dbReference>
<evidence type="ECO:0000256" key="2">
    <source>
        <dbReference type="ARBA" id="ARBA00006375"/>
    </source>
</evidence>
<dbReference type="OrthoDB" id="14252at2759"/>
<evidence type="ECO:0000256" key="10">
    <source>
        <dbReference type="RuleBase" id="RU000488"/>
    </source>
</evidence>
<keyword evidence="5" id="KW-0677">Repeat</keyword>
<evidence type="ECO:0000256" key="4">
    <source>
        <dbReference type="ARBA" id="ARBA00022692"/>
    </source>
</evidence>
<feature type="repeat" description="Solcar" evidence="9">
    <location>
        <begin position="258"/>
        <end position="345"/>
    </location>
</feature>
<dbReference type="InterPro" id="IPR018108">
    <property type="entry name" value="MCP_transmembrane"/>
</dbReference>
<feature type="transmembrane region" description="Helical" evidence="11">
    <location>
        <begin position="149"/>
        <end position="169"/>
    </location>
</feature>
<dbReference type="Proteomes" id="UP001165080">
    <property type="component" value="Unassembled WGS sequence"/>
</dbReference>